<name>A0A2P2J1S8_RHIMU</name>
<proteinExistence type="predicted"/>
<sequence length="30" mass="3510">MKDLKGFKCIFIIDVVRSIKGIPLSQRKYI</sequence>
<organism evidence="1">
    <name type="scientific">Rhizophora mucronata</name>
    <name type="common">Asiatic mangrove</name>
    <dbReference type="NCBI Taxonomy" id="61149"/>
    <lineage>
        <taxon>Eukaryota</taxon>
        <taxon>Viridiplantae</taxon>
        <taxon>Streptophyta</taxon>
        <taxon>Embryophyta</taxon>
        <taxon>Tracheophyta</taxon>
        <taxon>Spermatophyta</taxon>
        <taxon>Magnoliopsida</taxon>
        <taxon>eudicotyledons</taxon>
        <taxon>Gunneridae</taxon>
        <taxon>Pentapetalae</taxon>
        <taxon>rosids</taxon>
        <taxon>fabids</taxon>
        <taxon>Malpighiales</taxon>
        <taxon>Rhizophoraceae</taxon>
        <taxon>Rhizophora</taxon>
    </lineage>
</organism>
<dbReference type="AlphaFoldDB" id="A0A2P2J1S8"/>
<reference evidence="1" key="1">
    <citation type="submission" date="2018-02" db="EMBL/GenBank/DDBJ databases">
        <title>Rhizophora mucronata_Transcriptome.</title>
        <authorList>
            <person name="Meera S.P."/>
            <person name="Sreeshan A."/>
            <person name="Augustine A."/>
        </authorList>
    </citation>
    <scope>NUCLEOTIDE SEQUENCE</scope>
    <source>
        <tissue evidence="1">Leaf</tissue>
    </source>
</reference>
<dbReference type="EMBL" id="GGEC01006941">
    <property type="protein sequence ID" value="MBW87424.1"/>
    <property type="molecule type" value="Transcribed_RNA"/>
</dbReference>
<accession>A0A2P2J1S8</accession>
<protein>
    <submittedName>
        <fullName evidence="1">Uncharacterized protein</fullName>
    </submittedName>
</protein>
<evidence type="ECO:0000313" key="1">
    <source>
        <dbReference type="EMBL" id="MBW87424.1"/>
    </source>
</evidence>